<dbReference type="RefSeq" id="WP_154620007.1">
    <property type="nucleotide sequence ID" value="NZ_VUNL01000003.1"/>
</dbReference>
<sequence>MIKATPKAVIATKNNHAGITPKAVIATKNNHAKSFVKMIIVTADESEVPKPGQEIDVDVCVDTSRSIQRSEEINIDTKRLVGRDIKDISAGYDTQRQIAVTTESVFDMCRDILIDVIVNADTRRFTSMPVTFIVDTIRQSGKNVILYAGLEYKNVVSLEFEADTIRRIPVIMSNNQLKSISISIDEQTVTDIIALDVVDGSKIMPKDTIKGSVLDYNYEVLAKEISNEYGAKIANINTMANFYNLSYEKKILSIQSDSKYVKVNRLFPILSKALGCHDTKILLRDNFSANIEGKFVFERQGTVSGSVQDESGNTARGVSVPEILSSFIGWSKTVPYCEINAFIREGVLWVIQRGKEPNTVNLDGRNITRPMIRRTLLMNYAEIHKFSDYIVKQGWIEHQVNPNKPVEKIDDNTTMLYDENGRPMRSKTSNPDGSYREVSYSYDEEGKRGTTKVTQSIVEGDDQGNITHSQQIDTSLNNGMAYTSHRDDNHVEESSSISTSIMSDYDGAWTERYIFHNKIIGIMCYTYDSFGNYVSMSKLGDIRTAKRPDNQFGIDEASYKKYFDELCKMNGKTEEILTFDIVDPVINGKISNSHIIDFRDVIIFKGNKYYLQHNNVRYTPTEFRQSLQIVRWF</sequence>
<feature type="region of interest" description="Disordered" evidence="1">
    <location>
        <begin position="416"/>
        <end position="446"/>
    </location>
</feature>
<protein>
    <submittedName>
        <fullName evidence="2">Uncharacterized protein</fullName>
    </submittedName>
</protein>
<organism evidence="2 3">
    <name type="scientific">Selenomonas montiformis</name>
    <dbReference type="NCBI Taxonomy" id="2652285"/>
    <lineage>
        <taxon>Bacteria</taxon>
        <taxon>Bacillati</taxon>
        <taxon>Bacillota</taxon>
        <taxon>Negativicutes</taxon>
        <taxon>Selenomonadales</taxon>
        <taxon>Selenomonadaceae</taxon>
        <taxon>Selenomonas</taxon>
    </lineage>
</organism>
<name>A0A6I2UYE2_9FIRM</name>
<evidence type="ECO:0000313" key="2">
    <source>
        <dbReference type="EMBL" id="MSV24232.1"/>
    </source>
</evidence>
<evidence type="ECO:0000313" key="3">
    <source>
        <dbReference type="Proteomes" id="UP000430222"/>
    </source>
</evidence>
<comment type="caution">
    <text evidence="2">The sequence shown here is derived from an EMBL/GenBank/DDBJ whole genome shotgun (WGS) entry which is preliminary data.</text>
</comment>
<evidence type="ECO:0000256" key="1">
    <source>
        <dbReference type="SAM" id="MobiDB-lite"/>
    </source>
</evidence>
<gene>
    <name evidence="2" type="ORF">FYJ78_03325</name>
</gene>
<accession>A0A6I2UYE2</accession>
<dbReference type="AlphaFoldDB" id="A0A6I2UYE2"/>
<dbReference type="EMBL" id="VUNL01000003">
    <property type="protein sequence ID" value="MSV24232.1"/>
    <property type="molecule type" value="Genomic_DNA"/>
</dbReference>
<reference evidence="2 3" key="1">
    <citation type="submission" date="2019-08" db="EMBL/GenBank/DDBJ databases">
        <title>In-depth cultivation of the pig gut microbiome towards novel bacterial diversity and tailored functional studies.</title>
        <authorList>
            <person name="Wylensek D."/>
            <person name="Hitch T.C.A."/>
            <person name="Clavel T."/>
        </authorList>
    </citation>
    <scope>NUCLEOTIDE SEQUENCE [LARGE SCALE GENOMIC DNA]</scope>
    <source>
        <strain evidence="3">WCA-380-WT-3B3</strain>
    </source>
</reference>
<dbReference type="Proteomes" id="UP000430222">
    <property type="component" value="Unassembled WGS sequence"/>
</dbReference>
<keyword evidence="3" id="KW-1185">Reference proteome</keyword>
<proteinExistence type="predicted"/>